<dbReference type="EMBL" id="LCFB01000025">
    <property type="protein sequence ID" value="KKS84181.1"/>
    <property type="molecule type" value="Genomic_DNA"/>
</dbReference>
<proteinExistence type="predicted"/>
<dbReference type="AlphaFoldDB" id="A0A0G1EMC1"/>
<dbReference type="Proteomes" id="UP000034543">
    <property type="component" value="Unassembled WGS sequence"/>
</dbReference>
<evidence type="ECO:0000313" key="2">
    <source>
        <dbReference type="Proteomes" id="UP000034543"/>
    </source>
</evidence>
<sequence>MKQRAVIILGFLLIVLLILGFIFRNKLGLLTIFPFTQPSVINSYCSAQNKKTQEFLVLEKNPTEFIANNSTYNAQLTRWKNILISENGWNEDYFNQHIRIKGILLGSYESRIYVDYMYLIDWATFESIYNRIDETIDSIQVTHFPPQQIHIKNCNELIYTLLRYNTALTSDQINVSASDKKLGISSNWPKKDKSNICSYVGVDMTTNKILTAKIENHPCVIPTYD</sequence>
<dbReference type="STRING" id="1618436.UV59_C0025G0002"/>
<name>A0A0G1EMC1_9BACT</name>
<accession>A0A0G1EMC1</accession>
<evidence type="ECO:0000313" key="1">
    <source>
        <dbReference type="EMBL" id="KKS84181.1"/>
    </source>
</evidence>
<comment type="caution">
    <text evidence="1">The sequence shown here is derived from an EMBL/GenBank/DDBJ whole genome shotgun (WGS) entry which is preliminary data.</text>
</comment>
<organism evidence="1 2">
    <name type="scientific">Candidatus Gottesmanbacteria bacterium GW2011_GWA1_43_11</name>
    <dbReference type="NCBI Taxonomy" id="1618436"/>
    <lineage>
        <taxon>Bacteria</taxon>
        <taxon>Candidatus Gottesmaniibacteriota</taxon>
    </lineage>
</organism>
<reference evidence="1 2" key="1">
    <citation type="journal article" date="2015" name="Nature">
        <title>rRNA introns, odd ribosomes, and small enigmatic genomes across a large radiation of phyla.</title>
        <authorList>
            <person name="Brown C.T."/>
            <person name="Hug L.A."/>
            <person name="Thomas B.C."/>
            <person name="Sharon I."/>
            <person name="Castelle C.J."/>
            <person name="Singh A."/>
            <person name="Wilkins M.J."/>
            <person name="Williams K.H."/>
            <person name="Banfield J.F."/>
        </authorList>
    </citation>
    <scope>NUCLEOTIDE SEQUENCE [LARGE SCALE GENOMIC DNA]</scope>
</reference>
<gene>
    <name evidence="1" type="ORF">UV59_C0025G0002</name>
</gene>
<protein>
    <submittedName>
        <fullName evidence="1">Uncharacterized protein</fullName>
    </submittedName>
</protein>